<gene>
    <name evidence="2" type="ORF">SAPIO_CDS8676</name>
</gene>
<dbReference type="RefSeq" id="XP_016640530.1">
    <property type="nucleotide sequence ID" value="XM_016790267.1"/>
</dbReference>
<dbReference type="HOGENOM" id="CLU_170482_0_0_1"/>
<protein>
    <submittedName>
        <fullName evidence="2">Uncharacterized protein</fullName>
    </submittedName>
</protein>
<dbReference type="KEGG" id="sapo:SAPIO_CDS8676"/>
<keyword evidence="3" id="KW-1185">Reference proteome</keyword>
<name>A0A084G069_PSEDA</name>
<dbReference type="OrthoDB" id="3519400at2759"/>
<evidence type="ECO:0000313" key="2">
    <source>
        <dbReference type="EMBL" id="KEZ40731.1"/>
    </source>
</evidence>
<sequence>MASPSSDHQYYLDSSKEMSPDSFQWIEPISIDDDDIMFGGKSLSTWYEEDRSRLSGMYSDEEERRGRSRHRTCYYSSSHGSSDAQQCSKKN</sequence>
<reference evidence="2 3" key="1">
    <citation type="journal article" date="2014" name="Genome Announc.">
        <title>Draft genome sequence of the pathogenic fungus Scedosporium apiospermum.</title>
        <authorList>
            <person name="Vandeputte P."/>
            <person name="Ghamrawi S."/>
            <person name="Rechenmann M."/>
            <person name="Iltis A."/>
            <person name="Giraud S."/>
            <person name="Fleury M."/>
            <person name="Thornton C."/>
            <person name="Delhaes L."/>
            <person name="Meyer W."/>
            <person name="Papon N."/>
            <person name="Bouchara J.P."/>
        </authorList>
    </citation>
    <scope>NUCLEOTIDE SEQUENCE [LARGE SCALE GENOMIC DNA]</scope>
    <source>
        <strain evidence="2 3">IHEM 14462</strain>
    </source>
</reference>
<accession>A0A084G069</accession>
<evidence type="ECO:0000256" key="1">
    <source>
        <dbReference type="SAM" id="MobiDB-lite"/>
    </source>
</evidence>
<organism evidence="2 3">
    <name type="scientific">Pseudallescheria apiosperma</name>
    <name type="common">Scedosporium apiospermum</name>
    <dbReference type="NCBI Taxonomy" id="563466"/>
    <lineage>
        <taxon>Eukaryota</taxon>
        <taxon>Fungi</taxon>
        <taxon>Dikarya</taxon>
        <taxon>Ascomycota</taxon>
        <taxon>Pezizomycotina</taxon>
        <taxon>Sordariomycetes</taxon>
        <taxon>Hypocreomycetidae</taxon>
        <taxon>Microascales</taxon>
        <taxon>Microascaceae</taxon>
        <taxon>Scedosporium</taxon>
    </lineage>
</organism>
<dbReference type="AlphaFoldDB" id="A0A084G069"/>
<dbReference type="Proteomes" id="UP000028545">
    <property type="component" value="Unassembled WGS sequence"/>
</dbReference>
<proteinExistence type="predicted"/>
<feature type="compositionally biased region" description="Polar residues" evidence="1">
    <location>
        <begin position="74"/>
        <end position="91"/>
    </location>
</feature>
<dbReference type="OMA" id="WIEPISI"/>
<feature type="region of interest" description="Disordered" evidence="1">
    <location>
        <begin position="56"/>
        <end position="91"/>
    </location>
</feature>
<comment type="caution">
    <text evidence="2">The sequence shown here is derived from an EMBL/GenBank/DDBJ whole genome shotgun (WGS) entry which is preliminary data.</text>
</comment>
<dbReference type="VEuPathDB" id="FungiDB:SAPIO_CDS8676"/>
<evidence type="ECO:0000313" key="3">
    <source>
        <dbReference type="Proteomes" id="UP000028545"/>
    </source>
</evidence>
<dbReference type="GeneID" id="27727748"/>
<dbReference type="EMBL" id="JOWA01000121">
    <property type="protein sequence ID" value="KEZ40731.1"/>
    <property type="molecule type" value="Genomic_DNA"/>
</dbReference>